<organism evidence="1 2">
    <name type="scientific">Methanogenium marinum</name>
    <dbReference type="NCBI Taxonomy" id="348610"/>
    <lineage>
        <taxon>Archaea</taxon>
        <taxon>Methanobacteriati</taxon>
        <taxon>Methanobacteriota</taxon>
        <taxon>Stenosarchaea group</taxon>
        <taxon>Methanomicrobia</taxon>
        <taxon>Methanomicrobiales</taxon>
        <taxon>Methanomicrobiaceae</taxon>
        <taxon>Methanogenium</taxon>
    </lineage>
</organism>
<dbReference type="EMBL" id="JAKELO010000002">
    <property type="protein sequence ID" value="MDE4908560.1"/>
    <property type="molecule type" value="Genomic_DNA"/>
</dbReference>
<accession>A0A9Q4PW02</accession>
<gene>
    <name evidence="1" type="ORF">L0665_08070</name>
</gene>
<dbReference type="RefSeq" id="WP_274925185.1">
    <property type="nucleotide sequence ID" value="NZ_JAKELO010000002.1"/>
</dbReference>
<reference evidence="1" key="1">
    <citation type="submission" date="2022-01" db="EMBL/GenBank/DDBJ databases">
        <title>Draft genome of Methanogenium marinum DSM 15558.</title>
        <authorList>
            <person name="Chen S.-C."/>
            <person name="You Y.-T."/>
        </authorList>
    </citation>
    <scope>NUCLEOTIDE SEQUENCE</scope>
    <source>
        <strain evidence="1">DSM 15558</strain>
    </source>
</reference>
<evidence type="ECO:0000313" key="2">
    <source>
        <dbReference type="Proteomes" id="UP001143747"/>
    </source>
</evidence>
<dbReference type="AlphaFoldDB" id="A0A9Q4PW02"/>
<comment type="caution">
    <text evidence="1">The sequence shown here is derived from an EMBL/GenBank/DDBJ whole genome shotgun (WGS) entry which is preliminary data.</text>
</comment>
<sequence length="62" mass="7232">MSGFRNTSAEKQINQRISYHPIKDLSDLRATVRRRNSPESEEIPEYFENNETIVLPDAEKIP</sequence>
<proteinExistence type="predicted"/>
<keyword evidence="2" id="KW-1185">Reference proteome</keyword>
<evidence type="ECO:0000313" key="1">
    <source>
        <dbReference type="EMBL" id="MDE4908560.1"/>
    </source>
</evidence>
<dbReference type="Proteomes" id="UP001143747">
    <property type="component" value="Unassembled WGS sequence"/>
</dbReference>
<name>A0A9Q4PW02_9EURY</name>
<protein>
    <submittedName>
        <fullName evidence="1">Uncharacterized protein</fullName>
    </submittedName>
</protein>